<dbReference type="AlphaFoldDB" id="A0A840BH91"/>
<proteinExistence type="predicted"/>
<name>A0A840BH91_9RHOO</name>
<evidence type="ECO:0000313" key="3">
    <source>
        <dbReference type="Proteomes" id="UP000561045"/>
    </source>
</evidence>
<dbReference type="SUPFAM" id="SSF53756">
    <property type="entry name" value="UDP-Glycosyltransferase/glycogen phosphorylase"/>
    <property type="match status" value="1"/>
</dbReference>
<dbReference type="NCBIfam" id="TIGR03088">
    <property type="entry name" value="stp2"/>
    <property type="match status" value="1"/>
</dbReference>
<dbReference type="Pfam" id="PF13692">
    <property type="entry name" value="Glyco_trans_1_4"/>
    <property type="match status" value="1"/>
</dbReference>
<dbReference type="PANTHER" id="PTHR12526:SF636">
    <property type="entry name" value="BLL3647 PROTEIN"/>
    <property type="match status" value="1"/>
</dbReference>
<dbReference type="InterPro" id="IPR017522">
    <property type="entry name" value="Sugar_tfrase_PEP-CTERM_Stp2"/>
</dbReference>
<organism evidence="2 3">
    <name type="scientific">Niveibacterium umoris</name>
    <dbReference type="NCBI Taxonomy" id="1193620"/>
    <lineage>
        <taxon>Bacteria</taxon>
        <taxon>Pseudomonadati</taxon>
        <taxon>Pseudomonadota</taxon>
        <taxon>Betaproteobacteria</taxon>
        <taxon>Rhodocyclales</taxon>
        <taxon>Rhodocyclaceae</taxon>
        <taxon>Niveibacterium</taxon>
    </lineage>
</organism>
<keyword evidence="2" id="KW-0808">Transferase</keyword>
<dbReference type="Pfam" id="PF13439">
    <property type="entry name" value="Glyco_transf_4"/>
    <property type="match status" value="1"/>
</dbReference>
<dbReference type="GO" id="GO:0016757">
    <property type="term" value="F:glycosyltransferase activity"/>
    <property type="evidence" value="ECO:0007669"/>
    <property type="project" value="TreeGrafter"/>
</dbReference>
<evidence type="ECO:0000313" key="2">
    <source>
        <dbReference type="EMBL" id="MBB4012330.1"/>
    </source>
</evidence>
<accession>A0A840BH91</accession>
<evidence type="ECO:0000259" key="1">
    <source>
        <dbReference type="Pfam" id="PF13439"/>
    </source>
</evidence>
<dbReference type="Gene3D" id="3.40.50.2000">
    <property type="entry name" value="Glycogen Phosphorylase B"/>
    <property type="match status" value="2"/>
</dbReference>
<comment type="caution">
    <text evidence="2">The sequence shown here is derived from an EMBL/GenBank/DDBJ whole genome shotgun (WGS) entry which is preliminary data.</text>
</comment>
<dbReference type="InterPro" id="IPR028098">
    <property type="entry name" value="Glyco_trans_4-like_N"/>
</dbReference>
<keyword evidence="3" id="KW-1185">Reference proteome</keyword>
<sequence length="379" mass="40933">MAPLIAHVVFSFKVGGLENGMVNLINHLPHDRFRHAIVSLTDVDPSFVARIVRPGLEVVELHKAPGPGVRLFPQMYKTLRALRPSIVHTRNLAALEMTAPAWAAGIPVRIHGEHGRDVDDPDGSRAKPRWVRRAYSPFVTHYIALSQELEKYLTNGVGINSRRVDVVCNGVDANRFAPARSAREPLDGSPFNDPSLVVIGTVGRLQAVKDQVGLVRAFATIAPRDARLRLVIVGEGGMRGAIEAAVRETGLESRVWLAGERADVPGVMRSFDVFVLPSIAEGISNTVLEAMSSGRAVVATAVGGNPELVVPGETGLLVPALSPDELAQALWSLVVDPARRDAFGRAARARIDAAFSLDAMVARYDEIYARLLQKVGIDV</sequence>
<dbReference type="EMBL" id="JACIET010000001">
    <property type="protein sequence ID" value="MBB4012330.1"/>
    <property type="molecule type" value="Genomic_DNA"/>
</dbReference>
<reference evidence="2 3" key="1">
    <citation type="submission" date="2020-08" db="EMBL/GenBank/DDBJ databases">
        <title>Genomic Encyclopedia of Type Strains, Phase IV (KMG-IV): sequencing the most valuable type-strain genomes for metagenomic binning, comparative biology and taxonomic classification.</title>
        <authorList>
            <person name="Goeker M."/>
        </authorList>
    </citation>
    <scope>NUCLEOTIDE SEQUENCE [LARGE SCALE GENOMIC DNA]</scope>
    <source>
        <strain evidence="2 3">DSM 106739</strain>
    </source>
</reference>
<dbReference type="RefSeq" id="WP_183634146.1">
    <property type="nucleotide sequence ID" value="NZ_BAABLE010000011.1"/>
</dbReference>
<dbReference type="PANTHER" id="PTHR12526">
    <property type="entry name" value="GLYCOSYLTRANSFERASE"/>
    <property type="match status" value="1"/>
</dbReference>
<feature type="domain" description="Glycosyltransferase subfamily 4-like N-terminal" evidence="1">
    <location>
        <begin position="14"/>
        <end position="175"/>
    </location>
</feature>
<dbReference type="Proteomes" id="UP000561045">
    <property type="component" value="Unassembled WGS sequence"/>
</dbReference>
<gene>
    <name evidence="2" type="ORF">GGR36_001638</name>
</gene>
<protein>
    <submittedName>
        <fullName evidence="2">Sugar transferase (PEP-CTERM/EpsH1 system associated)</fullName>
    </submittedName>
</protein>